<dbReference type="Pfam" id="PF17255">
    <property type="entry name" value="EbsA"/>
    <property type="match status" value="1"/>
</dbReference>
<evidence type="ECO:0000313" key="2">
    <source>
        <dbReference type="EMBL" id="MFB9770485.1"/>
    </source>
</evidence>
<evidence type="ECO:0000256" key="1">
    <source>
        <dbReference type="SAM" id="Phobius"/>
    </source>
</evidence>
<feature type="transmembrane region" description="Helical" evidence="1">
    <location>
        <begin position="49"/>
        <end position="68"/>
    </location>
</feature>
<name>A0ABV5WXE8_9LACO</name>
<accession>A0ABV5WXE8</accession>
<reference evidence="2 3" key="1">
    <citation type="submission" date="2024-09" db="EMBL/GenBank/DDBJ databases">
        <authorList>
            <person name="Sun Q."/>
            <person name="Mori K."/>
        </authorList>
    </citation>
    <scope>NUCLEOTIDE SEQUENCE [LARGE SCALE GENOMIC DNA]</scope>
    <source>
        <strain evidence="2 3">TBRC 4576</strain>
    </source>
</reference>
<keyword evidence="1" id="KW-0472">Membrane</keyword>
<keyword evidence="1" id="KW-0812">Transmembrane</keyword>
<proteinExistence type="predicted"/>
<dbReference type="EMBL" id="JBHLZY010000026">
    <property type="protein sequence ID" value="MFB9770485.1"/>
    <property type="molecule type" value="Genomic_DNA"/>
</dbReference>
<sequence>MKGFFIVNNEKYTFKYQPNWTSSLIVWSWTILVGALGVILWLEIMKFKWLFVLIALLFFGLVGLQIGLRRVSVDRNLMIFSTVLNHAWLVIPRDQLELIAPSRGGLQVQIDGNTYHFLMRRKDRDALIKRVQVDE</sequence>
<dbReference type="InterPro" id="IPR020215">
    <property type="entry name" value="EbsA-like"/>
</dbReference>
<feature type="transmembrane region" description="Helical" evidence="1">
    <location>
        <begin position="20"/>
        <end position="42"/>
    </location>
</feature>
<keyword evidence="1" id="KW-1133">Transmembrane helix</keyword>
<gene>
    <name evidence="2" type="ORF">ACFFLI_11480</name>
</gene>
<dbReference type="Proteomes" id="UP001589691">
    <property type="component" value="Unassembled WGS sequence"/>
</dbReference>
<protein>
    <submittedName>
        <fullName evidence="2">EbsA family protein</fullName>
    </submittedName>
</protein>
<comment type="caution">
    <text evidence="2">The sequence shown here is derived from an EMBL/GenBank/DDBJ whole genome shotgun (WGS) entry which is preliminary data.</text>
</comment>
<evidence type="ECO:0000313" key="3">
    <source>
        <dbReference type="Proteomes" id="UP001589691"/>
    </source>
</evidence>
<organism evidence="2 3">
    <name type="scientific">Lactiplantibacillus modestisalitolerans</name>
    <dbReference type="NCBI Taxonomy" id="1457219"/>
    <lineage>
        <taxon>Bacteria</taxon>
        <taxon>Bacillati</taxon>
        <taxon>Bacillota</taxon>
        <taxon>Bacilli</taxon>
        <taxon>Lactobacillales</taxon>
        <taxon>Lactobacillaceae</taxon>
        <taxon>Lactiplantibacillus</taxon>
    </lineage>
</organism>
<keyword evidence="3" id="KW-1185">Reference proteome</keyword>